<dbReference type="AlphaFoldDB" id="A0A365YGQ7"/>
<reference evidence="1 2" key="1">
    <citation type="submission" date="2018-01" db="EMBL/GenBank/DDBJ databases">
        <title>Glutamicibacter soli strain NHPC-3 Whole genome sequence and assembly.</title>
        <authorList>
            <person name="Choudhury P."/>
            <person name="Gupta D."/>
            <person name="Sengupta K."/>
            <person name="Jawed A."/>
            <person name="Sultana N."/>
            <person name="Saha P."/>
        </authorList>
    </citation>
    <scope>NUCLEOTIDE SEQUENCE [LARGE SCALE GENOMIC DNA]</scope>
    <source>
        <strain evidence="1 2">NHPC-3</strain>
    </source>
</reference>
<organism evidence="1 2">
    <name type="scientific">Glutamicibacter soli</name>
    <dbReference type="NCBI Taxonomy" id="453836"/>
    <lineage>
        <taxon>Bacteria</taxon>
        <taxon>Bacillati</taxon>
        <taxon>Actinomycetota</taxon>
        <taxon>Actinomycetes</taxon>
        <taxon>Micrococcales</taxon>
        <taxon>Micrococcaceae</taxon>
        <taxon>Glutamicibacter</taxon>
    </lineage>
</organism>
<protein>
    <submittedName>
        <fullName evidence="1">Uncharacterized protein</fullName>
    </submittedName>
</protein>
<evidence type="ECO:0000313" key="2">
    <source>
        <dbReference type="Proteomes" id="UP000252167"/>
    </source>
</evidence>
<gene>
    <name evidence="1" type="ORF">C1H84_08660</name>
</gene>
<proteinExistence type="predicted"/>
<keyword evidence="2" id="KW-1185">Reference proteome</keyword>
<accession>A0A365YGQ7</accession>
<name>A0A365YGQ7_9MICC</name>
<comment type="caution">
    <text evidence="1">The sequence shown here is derived from an EMBL/GenBank/DDBJ whole genome shotgun (WGS) entry which is preliminary data.</text>
</comment>
<sequence length="267" mass="29318">MKIPTFLSEFDPADLPAIAKESKPLENAPLDAAVQALPAEKRIEEAYALILDAVYSYYFAKELYAKLDRLILSKSGPLSSGLRMMRDAVVKSAVIGIAKTIDETTGRTRSLPHSLGALKRSLEDSPAGSNEADAAATIQLIEHIVSSTNPDKVKSLLYVRHIRNKWAGHSSWDLSVDTWPTGDGKLNFPLLEDGLVRMVNAFEEFGMLLSMSPYLQTLEEAATRDSDNLDGTETFRVAISWKAAVPMAHTMRDAGQNSARQILSQLQ</sequence>
<dbReference type="EMBL" id="POAF01000003">
    <property type="protein sequence ID" value="RBM01895.1"/>
    <property type="molecule type" value="Genomic_DNA"/>
</dbReference>
<dbReference type="Proteomes" id="UP000252167">
    <property type="component" value="Unassembled WGS sequence"/>
</dbReference>
<evidence type="ECO:0000313" key="1">
    <source>
        <dbReference type="EMBL" id="RBM01895.1"/>
    </source>
</evidence>
<dbReference type="RefSeq" id="WP_113607143.1">
    <property type="nucleotide sequence ID" value="NZ_POAF01000003.1"/>
</dbReference>